<feature type="region of interest" description="Disordered" evidence="1">
    <location>
        <begin position="73"/>
        <end position="93"/>
    </location>
</feature>
<organism evidence="2 3">
    <name type="scientific">Dichomitus squalens</name>
    <dbReference type="NCBI Taxonomy" id="114155"/>
    <lineage>
        <taxon>Eukaryota</taxon>
        <taxon>Fungi</taxon>
        <taxon>Dikarya</taxon>
        <taxon>Basidiomycota</taxon>
        <taxon>Agaricomycotina</taxon>
        <taxon>Agaricomycetes</taxon>
        <taxon>Polyporales</taxon>
        <taxon>Polyporaceae</taxon>
        <taxon>Dichomitus</taxon>
    </lineage>
</organism>
<gene>
    <name evidence="2" type="ORF">BD310DRAFT_952119</name>
</gene>
<evidence type="ECO:0000313" key="2">
    <source>
        <dbReference type="EMBL" id="TBU53416.1"/>
    </source>
</evidence>
<proteinExistence type="predicted"/>
<dbReference type="Proteomes" id="UP000292082">
    <property type="component" value="Unassembled WGS sequence"/>
</dbReference>
<evidence type="ECO:0000256" key="1">
    <source>
        <dbReference type="SAM" id="MobiDB-lite"/>
    </source>
</evidence>
<sequence length="225" mass="25016">MSASPRLPWELIERVINHSDDDRRTVRSCSRQSNPRHTTNITVAKVCSFIRKRTIMGGCLFLAPVRTNFDEEDVETGELNTSPEEADSNSSRYSSNSAFGIPKALFFQAAINYFGSLQQQVDQRKAAGVVTGSREHSSQASIIAAPTAPTDEQALADASTVIAAALPLLRSWDSDQVIYPSEARVIEESMGRVMDFLDEKWKEQPGQFRELLKRCGENETFVIQG</sequence>
<dbReference type="AlphaFoldDB" id="A0A4Q9PIH1"/>
<name>A0A4Q9PIH1_9APHY</name>
<evidence type="ECO:0000313" key="3">
    <source>
        <dbReference type="Proteomes" id="UP000292082"/>
    </source>
</evidence>
<protein>
    <submittedName>
        <fullName evidence="2">Uncharacterized protein</fullName>
    </submittedName>
</protein>
<accession>A0A4Q9PIH1</accession>
<reference evidence="2 3" key="1">
    <citation type="submission" date="2019-01" db="EMBL/GenBank/DDBJ databases">
        <title>Draft genome sequences of three monokaryotic isolates of the white-rot basidiomycete fungus Dichomitus squalens.</title>
        <authorList>
            <consortium name="DOE Joint Genome Institute"/>
            <person name="Lopez S.C."/>
            <person name="Andreopoulos B."/>
            <person name="Pangilinan J."/>
            <person name="Lipzen A."/>
            <person name="Riley R."/>
            <person name="Ahrendt S."/>
            <person name="Ng V."/>
            <person name="Barry K."/>
            <person name="Daum C."/>
            <person name="Grigoriev I.V."/>
            <person name="Hilden K.S."/>
            <person name="Makela M.R."/>
            <person name="de Vries R.P."/>
        </authorList>
    </citation>
    <scope>NUCLEOTIDE SEQUENCE [LARGE SCALE GENOMIC DNA]</scope>
    <source>
        <strain evidence="2 3">CBS 464.89</strain>
    </source>
</reference>
<dbReference type="EMBL" id="ML145215">
    <property type="protein sequence ID" value="TBU53416.1"/>
    <property type="molecule type" value="Genomic_DNA"/>
</dbReference>
<keyword evidence="3" id="KW-1185">Reference proteome</keyword>